<evidence type="ECO:0000259" key="2">
    <source>
        <dbReference type="Pfam" id="PF12890"/>
    </source>
</evidence>
<dbReference type="Gene3D" id="2.30.40.10">
    <property type="entry name" value="Urease, subunit C, domain 1"/>
    <property type="match status" value="1"/>
</dbReference>
<name>A0ABP8NAQ3_9BACT</name>
<dbReference type="RefSeq" id="WP_345079512.1">
    <property type="nucleotide sequence ID" value="NZ_BAABFA010000008.1"/>
</dbReference>
<organism evidence="3 4">
    <name type="scientific">Nemorincola caseinilytica</name>
    <dbReference type="NCBI Taxonomy" id="2054315"/>
    <lineage>
        <taxon>Bacteria</taxon>
        <taxon>Pseudomonadati</taxon>
        <taxon>Bacteroidota</taxon>
        <taxon>Chitinophagia</taxon>
        <taxon>Chitinophagales</taxon>
        <taxon>Chitinophagaceae</taxon>
        <taxon>Nemorincola</taxon>
    </lineage>
</organism>
<dbReference type="InterPro" id="IPR024403">
    <property type="entry name" value="DHOase_cat"/>
</dbReference>
<dbReference type="EMBL" id="BAABFA010000008">
    <property type="protein sequence ID" value="GAA4462832.1"/>
    <property type="molecule type" value="Genomic_DNA"/>
</dbReference>
<keyword evidence="4" id="KW-1185">Reference proteome</keyword>
<dbReference type="InterPro" id="IPR032466">
    <property type="entry name" value="Metal_Hydrolase"/>
</dbReference>
<comment type="caution">
    <text evidence="3">The sequence shown here is derived from an EMBL/GenBank/DDBJ whole genome shotgun (WGS) entry which is preliminary data.</text>
</comment>
<evidence type="ECO:0000313" key="4">
    <source>
        <dbReference type="Proteomes" id="UP001500067"/>
    </source>
</evidence>
<dbReference type="NCBIfam" id="TIGR00857">
    <property type="entry name" value="pyrC_multi"/>
    <property type="match status" value="1"/>
</dbReference>
<dbReference type="PANTHER" id="PTHR43668:SF2">
    <property type="entry name" value="ALLANTOINASE"/>
    <property type="match status" value="1"/>
</dbReference>
<evidence type="ECO:0000256" key="1">
    <source>
        <dbReference type="ARBA" id="ARBA00022975"/>
    </source>
</evidence>
<dbReference type="InterPro" id="IPR050138">
    <property type="entry name" value="DHOase/Allantoinase_Hydrolase"/>
</dbReference>
<evidence type="ECO:0000313" key="3">
    <source>
        <dbReference type="EMBL" id="GAA4462832.1"/>
    </source>
</evidence>
<dbReference type="CDD" id="cd01317">
    <property type="entry name" value="DHOase_IIa"/>
    <property type="match status" value="1"/>
</dbReference>
<keyword evidence="1" id="KW-0665">Pyrimidine biosynthesis</keyword>
<dbReference type="PANTHER" id="PTHR43668">
    <property type="entry name" value="ALLANTOINASE"/>
    <property type="match status" value="1"/>
</dbReference>
<sequence length="422" mass="45354">MQVHIRKARVIDPLSAHHDKVTDLLVEDGVITRIATGIKTDNATVIEAADLCVSTGWVDTFADYCEPGYEHKETIKSGLATAAAGGFTDVLITPNTRPALTDRATIGYVQQKATGNVVNLHPIGAATRNADGKELAEMLDMRTQGAIAFSDGWHPIQNPGLMMKALEYVTAFNGVVMQLPVDAALSQGGLMNEGPVSVALGMAGIPQLAETLMVYRDVELARYTRSRLHISGITTAASADMIRKAKAAGVNVTCSVTPYHLALTDEAMRGYDSNYKVAPPLRTEADRKALVAALKDGTIDCIGSHHHPHEWDAKQKELEYASEGMAIQELAYNILWDSIRKTIGIERLVEALTTTPRKIFGLREQSIAKGAQASLTLFTTTGNYTLAAGKGRSKGVNNPFAGQALAGQVLGIINNNKVHINK</sequence>
<dbReference type="SUPFAM" id="SSF51338">
    <property type="entry name" value="Composite domain of metallo-dependent hydrolases"/>
    <property type="match status" value="1"/>
</dbReference>
<dbReference type="Proteomes" id="UP001500067">
    <property type="component" value="Unassembled WGS sequence"/>
</dbReference>
<dbReference type="InterPro" id="IPR004722">
    <property type="entry name" value="DHOase"/>
</dbReference>
<dbReference type="SUPFAM" id="SSF51556">
    <property type="entry name" value="Metallo-dependent hydrolases"/>
    <property type="match status" value="1"/>
</dbReference>
<feature type="domain" description="Dihydroorotase catalytic" evidence="2">
    <location>
        <begin position="56"/>
        <end position="235"/>
    </location>
</feature>
<gene>
    <name evidence="3" type="ORF">GCM10023093_10110</name>
</gene>
<dbReference type="InterPro" id="IPR011059">
    <property type="entry name" value="Metal-dep_hydrolase_composite"/>
</dbReference>
<accession>A0ABP8NAQ3</accession>
<protein>
    <submittedName>
        <fullName evidence="3">Dihydroorotase</fullName>
    </submittedName>
</protein>
<reference evidence="4" key="1">
    <citation type="journal article" date="2019" name="Int. J. Syst. Evol. Microbiol.">
        <title>The Global Catalogue of Microorganisms (GCM) 10K type strain sequencing project: providing services to taxonomists for standard genome sequencing and annotation.</title>
        <authorList>
            <consortium name="The Broad Institute Genomics Platform"/>
            <consortium name="The Broad Institute Genome Sequencing Center for Infectious Disease"/>
            <person name="Wu L."/>
            <person name="Ma J."/>
        </authorList>
    </citation>
    <scope>NUCLEOTIDE SEQUENCE [LARGE SCALE GENOMIC DNA]</scope>
    <source>
        <strain evidence="4">JCM 32105</strain>
    </source>
</reference>
<dbReference type="Gene3D" id="3.20.20.140">
    <property type="entry name" value="Metal-dependent hydrolases"/>
    <property type="match status" value="1"/>
</dbReference>
<proteinExistence type="predicted"/>
<dbReference type="Pfam" id="PF12890">
    <property type="entry name" value="DHOase"/>
    <property type="match status" value="1"/>
</dbReference>